<sequence length="547" mass="59171">METAPLTLAYTHARNAAQEQKRSNPVAASEEHDLAAAEFAAAAANTTDKEALRVLKLLEAHHRQLGHILKDGHTKPSLHTNVDKSATTEESNAWKEGPTHANAQPPRLARTGRSTGRDLSSSIASNLASARGIPSSRQKRTTPVSPLVSNEHADGTFSQDASDQRRSTAAANAAPPSSRPSWAPPEPVSARAQTVATPSDSPFAHFYNKFESAISTLTAPLAFTSLPLSEPTAPNPGTKDAGPQAQVSLQPPRKVSSKAEASTASLDYSQLVSKAALRAVQENNNNNNDHYHGRAPHESFLLVPTSGGTMSYADITAANYIDRQFHRQHRRDMSNASNDDFVDASSQILPGPPMSPLLASQQFAKSSDRRPSQAQAQYQGKTLEEIHLENQTLRRTLNEAAKRIQGYEMMAQQQTIALAQSVRSLTLSPSVTPENSRGKTINPAGAAGSDLRVAMQQKRIEELEEMMRKNEKRIGRKEDENVKLKETLGKYREKWEGLKAGAKARREQAGGGEKLRRGNSAATTAAAALSPWKEEGQTDDGRKGDGT</sequence>
<evidence type="ECO:0000256" key="2">
    <source>
        <dbReference type="SAM" id="MobiDB-lite"/>
    </source>
</evidence>
<feature type="compositionally biased region" description="Basic and acidic residues" evidence="2">
    <location>
        <begin position="532"/>
        <end position="547"/>
    </location>
</feature>
<feature type="compositionally biased region" description="Polar residues" evidence="2">
    <location>
        <begin position="334"/>
        <end position="348"/>
    </location>
</feature>
<dbReference type="PANTHER" id="PTHR40130">
    <property type="entry name" value="EXPRESSED PROTEIN"/>
    <property type="match status" value="1"/>
</dbReference>
<evidence type="ECO:0000256" key="1">
    <source>
        <dbReference type="SAM" id="Coils"/>
    </source>
</evidence>
<feature type="compositionally biased region" description="Low complexity" evidence="2">
    <location>
        <begin position="167"/>
        <end position="181"/>
    </location>
</feature>
<evidence type="ECO:0000313" key="4">
    <source>
        <dbReference type="Proteomes" id="UP001345013"/>
    </source>
</evidence>
<feature type="compositionally biased region" description="Polar residues" evidence="2">
    <location>
        <begin position="77"/>
        <end position="91"/>
    </location>
</feature>
<feature type="region of interest" description="Disordered" evidence="2">
    <location>
        <begin position="228"/>
        <end position="263"/>
    </location>
</feature>
<proteinExistence type="predicted"/>
<feature type="coiled-coil region" evidence="1">
    <location>
        <begin position="383"/>
        <end position="410"/>
    </location>
</feature>
<name>A0ABR0JZQ7_9EURO</name>
<evidence type="ECO:0000313" key="3">
    <source>
        <dbReference type="EMBL" id="KAK5079570.1"/>
    </source>
</evidence>
<feature type="coiled-coil region" evidence="1">
    <location>
        <begin position="453"/>
        <end position="494"/>
    </location>
</feature>
<protein>
    <submittedName>
        <fullName evidence="3">Uncharacterized protein</fullName>
    </submittedName>
</protein>
<dbReference type="EMBL" id="JAVRRG010000186">
    <property type="protein sequence ID" value="KAK5079570.1"/>
    <property type="molecule type" value="Genomic_DNA"/>
</dbReference>
<feature type="region of interest" description="Disordered" evidence="2">
    <location>
        <begin position="498"/>
        <end position="547"/>
    </location>
</feature>
<feature type="compositionally biased region" description="Basic and acidic residues" evidence="2">
    <location>
        <begin position="504"/>
        <end position="516"/>
    </location>
</feature>
<organism evidence="3 4">
    <name type="scientific">Lithohypha guttulata</name>
    <dbReference type="NCBI Taxonomy" id="1690604"/>
    <lineage>
        <taxon>Eukaryota</taxon>
        <taxon>Fungi</taxon>
        <taxon>Dikarya</taxon>
        <taxon>Ascomycota</taxon>
        <taxon>Pezizomycotina</taxon>
        <taxon>Eurotiomycetes</taxon>
        <taxon>Chaetothyriomycetidae</taxon>
        <taxon>Chaetothyriales</taxon>
        <taxon>Trichomeriaceae</taxon>
        <taxon>Lithohypha</taxon>
    </lineage>
</organism>
<feature type="region of interest" description="Disordered" evidence="2">
    <location>
        <begin position="329"/>
        <end position="383"/>
    </location>
</feature>
<reference evidence="3 4" key="1">
    <citation type="submission" date="2023-08" db="EMBL/GenBank/DDBJ databases">
        <title>Black Yeasts Isolated from many extreme environments.</title>
        <authorList>
            <person name="Coleine C."/>
            <person name="Stajich J.E."/>
            <person name="Selbmann L."/>
        </authorList>
    </citation>
    <scope>NUCLEOTIDE SEQUENCE [LARGE SCALE GENOMIC DNA]</scope>
    <source>
        <strain evidence="3 4">CCFEE 5885</strain>
    </source>
</reference>
<comment type="caution">
    <text evidence="3">The sequence shown here is derived from an EMBL/GenBank/DDBJ whole genome shotgun (WGS) entry which is preliminary data.</text>
</comment>
<keyword evidence="4" id="KW-1185">Reference proteome</keyword>
<accession>A0ABR0JZQ7</accession>
<dbReference type="PANTHER" id="PTHR40130:SF1">
    <property type="entry name" value="SPINDLE POLE BODY-ASSOCIATED PROTEIN CUT12 DOMAIN-CONTAINING PROTEIN"/>
    <property type="match status" value="1"/>
</dbReference>
<feature type="compositionally biased region" description="Low complexity" evidence="2">
    <location>
        <begin position="119"/>
        <end position="130"/>
    </location>
</feature>
<dbReference type="Proteomes" id="UP001345013">
    <property type="component" value="Unassembled WGS sequence"/>
</dbReference>
<keyword evidence="1" id="KW-0175">Coiled coil</keyword>
<gene>
    <name evidence="3" type="ORF">LTR24_009166</name>
</gene>
<feature type="region of interest" description="Disordered" evidence="2">
    <location>
        <begin position="68"/>
        <end position="196"/>
    </location>
</feature>